<dbReference type="Proteomes" id="UP000823941">
    <property type="component" value="Chromosome 9"/>
</dbReference>
<evidence type="ECO:0000313" key="1">
    <source>
        <dbReference type="EMBL" id="KAG7307784.1"/>
    </source>
</evidence>
<gene>
    <name evidence="1" type="ORF">JYU34_006377</name>
</gene>
<comment type="caution">
    <text evidence="1">The sequence shown here is derived from an EMBL/GenBank/DDBJ whole genome shotgun (WGS) entry which is preliminary data.</text>
</comment>
<dbReference type="EMBL" id="JAHIBW010000009">
    <property type="protein sequence ID" value="KAG7307784.1"/>
    <property type="molecule type" value="Genomic_DNA"/>
</dbReference>
<dbReference type="PANTHER" id="PTHR22619:SF1">
    <property type="entry name" value="ZINC FINGER SWIM DOMAIN-CONTAINING PROTEIN 8"/>
    <property type="match status" value="1"/>
</dbReference>
<dbReference type="PANTHER" id="PTHR22619">
    <property type="entry name" value="ZINC FINGER SWIM DOMAIN CONTAINING PROTEIN 4, 5, 6"/>
    <property type="match status" value="1"/>
</dbReference>
<proteinExistence type="predicted"/>
<accession>A0ABQ7QRY6</accession>
<keyword evidence="2" id="KW-1185">Reference proteome</keyword>
<name>A0ABQ7QRY6_PLUXY</name>
<evidence type="ECO:0000313" key="2">
    <source>
        <dbReference type="Proteomes" id="UP000823941"/>
    </source>
</evidence>
<sequence length="306" mass="33824">MISQEILWHMTKYISTNIYQIVTCDFVLQTHLEPEPAPEPSTSESCSYAPVLAEFNEHHELAFRVGLSALEMARPPASTKALEVKLNNQETELVALLKKLPTGVEQLTLAREKAEQLRDGTLSTKALEVKLNNQETELVALLKKLPTGVEQLTLAREKAEQLRDGTLRNRGPALLPIALASFLFDVLVLSATDKDAKHVPRIPTDELLGFEAAVAALGLKANVSEAEHPLLCEGTRRQRGELALTLLAFYKDDPVKLARIMNKLLDREIHALTKGPMVSMLYSNNPRALYRAEPAPPVVSPPVCTQ</sequence>
<organism evidence="1 2">
    <name type="scientific">Plutella xylostella</name>
    <name type="common">Diamondback moth</name>
    <name type="synonym">Plutella maculipennis</name>
    <dbReference type="NCBI Taxonomy" id="51655"/>
    <lineage>
        <taxon>Eukaryota</taxon>
        <taxon>Metazoa</taxon>
        <taxon>Ecdysozoa</taxon>
        <taxon>Arthropoda</taxon>
        <taxon>Hexapoda</taxon>
        <taxon>Insecta</taxon>
        <taxon>Pterygota</taxon>
        <taxon>Neoptera</taxon>
        <taxon>Endopterygota</taxon>
        <taxon>Lepidoptera</taxon>
        <taxon>Glossata</taxon>
        <taxon>Ditrysia</taxon>
        <taxon>Yponomeutoidea</taxon>
        <taxon>Plutellidae</taxon>
        <taxon>Plutella</taxon>
    </lineage>
</organism>
<reference evidence="1 2" key="1">
    <citation type="submission" date="2021-06" db="EMBL/GenBank/DDBJ databases">
        <title>A haploid diamondback moth (Plutella xylostella L.) genome assembly resolves 31 chromosomes and identifies a diamide resistance mutation.</title>
        <authorList>
            <person name="Ward C.M."/>
            <person name="Perry K.D."/>
            <person name="Baker G."/>
            <person name="Powis K."/>
            <person name="Heckel D.G."/>
            <person name="Baxter S.W."/>
        </authorList>
    </citation>
    <scope>NUCLEOTIDE SEQUENCE [LARGE SCALE GENOMIC DNA]</scope>
    <source>
        <strain evidence="1 2">LV</strain>
        <tissue evidence="1">Single pupa</tissue>
    </source>
</reference>
<protein>
    <submittedName>
        <fullName evidence="1">Uncharacterized protein</fullName>
    </submittedName>
</protein>